<evidence type="ECO:0000256" key="5">
    <source>
        <dbReference type="ARBA" id="ARBA00023180"/>
    </source>
</evidence>
<keyword evidence="9" id="KW-1185">Reference proteome</keyword>
<accession>A0A803MHD5</accession>
<dbReference type="AlphaFoldDB" id="A0A803MHD5"/>
<feature type="region of interest" description="Disordered" evidence="6">
    <location>
        <begin position="323"/>
        <end position="361"/>
    </location>
</feature>
<sequence>MLMISSSDYIASSIVYATTPDGFLPNGNIEEAPKPSNMKKTIIAGKHSLPEWKNNGLVEYISGDTYAWAFKATSQNVKITLKNPGIEEDPACGPLLDAIAIKEILLAHYIEGNLVKNEGFETGPYVLENFSTGVLIPSHPHDSVSSLPGWIIESARPVKFIDSKYFHVPSESSAIELIGGRESAIAQIIYTKPNVSYLLTFKVGDAKNNCPGSMEVEAFGGKENVKVHFNSEAKGGFTTASLKFQAISDRTRITFWSAFYHTRLDYGYMCGSVLDDVKRIGRHDGRRILNHVRGEESSTSKVVKKRKRVEYDECYGVYEKHDLSERGKSEDENSSQTSSHSSSHKSKDDRRRQHQHKFKLIEPSKGEIVKARYDVVATKSRKCSKVRCISCT</sequence>
<keyword evidence="5" id="KW-0325">Glycoprotein</keyword>
<dbReference type="EnsemblPlants" id="AUR62029387-RA">
    <property type="protein sequence ID" value="AUR62029387-RA:cds"/>
    <property type="gene ID" value="AUR62029387"/>
</dbReference>
<feature type="domain" description="DUF642" evidence="7">
    <location>
        <begin position="64"/>
        <end position="102"/>
    </location>
</feature>
<dbReference type="PANTHER" id="PTHR31265">
    <property type="entry name" value="OS02G0527500 PROTEIN-RELATED"/>
    <property type="match status" value="1"/>
</dbReference>
<keyword evidence="4" id="KW-0732">Signal</keyword>
<feature type="domain" description="DUF642" evidence="7">
    <location>
        <begin position="22"/>
        <end position="63"/>
    </location>
</feature>
<evidence type="ECO:0000256" key="4">
    <source>
        <dbReference type="ARBA" id="ARBA00022729"/>
    </source>
</evidence>
<comment type="subcellular location">
    <subcellularLocation>
        <location evidence="1">Cell envelope</location>
    </subcellularLocation>
    <subcellularLocation>
        <location evidence="2">Secreted</location>
    </subcellularLocation>
</comment>
<dbReference type="Gene3D" id="2.60.120.260">
    <property type="entry name" value="Galactose-binding domain-like"/>
    <property type="match status" value="1"/>
</dbReference>
<evidence type="ECO:0000256" key="2">
    <source>
        <dbReference type="ARBA" id="ARBA00004613"/>
    </source>
</evidence>
<dbReference type="Pfam" id="PF04862">
    <property type="entry name" value="DUF642"/>
    <property type="match status" value="3"/>
</dbReference>
<dbReference type="InterPro" id="IPR006946">
    <property type="entry name" value="DGR2-like_dom"/>
</dbReference>
<reference evidence="8" key="2">
    <citation type="submission" date="2021-03" db="UniProtKB">
        <authorList>
            <consortium name="EnsemblPlants"/>
        </authorList>
    </citation>
    <scope>IDENTIFICATION</scope>
</reference>
<organism evidence="8 9">
    <name type="scientific">Chenopodium quinoa</name>
    <name type="common">Quinoa</name>
    <dbReference type="NCBI Taxonomy" id="63459"/>
    <lineage>
        <taxon>Eukaryota</taxon>
        <taxon>Viridiplantae</taxon>
        <taxon>Streptophyta</taxon>
        <taxon>Embryophyta</taxon>
        <taxon>Tracheophyta</taxon>
        <taxon>Spermatophyta</taxon>
        <taxon>Magnoliopsida</taxon>
        <taxon>eudicotyledons</taxon>
        <taxon>Gunneridae</taxon>
        <taxon>Pentapetalae</taxon>
        <taxon>Caryophyllales</taxon>
        <taxon>Chenopodiaceae</taxon>
        <taxon>Chenopodioideae</taxon>
        <taxon>Atripliceae</taxon>
        <taxon>Chenopodium</taxon>
    </lineage>
</organism>
<reference evidence="8" key="1">
    <citation type="journal article" date="2017" name="Nature">
        <title>The genome of Chenopodium quinoa.</title>
        <authorList>
            <person name="Jarvis D.E."/>
            <person name="Ho Y.S."/>
            <person name="Lightfoot D.J."/>
            <person name="Schmoeckel S.M."/>
            <person name="Li B."/>
            <person name="Borm T.J.A."/>
            <person name="Ohyanagi H."/>
            <person name="Mineta K."/>
            <person name="Michell C.T."/>
            <person name="Saber N."/>
            <person name="Kharbatia N.M."/>
            <person name="Rupper R.R."/>
            <person name="Sharp A.R."/>
            <person name="Dally N."/>
            <person name="Boughton B.A."/>
            <person name="Woo Y.H."/>
            <person name="Gao G."/>
            <person name="Schijlen E.G.W.M."/>
            <person name="Guo X."/>
            <person name="Momin A.A."/>
            <person name="Negrao S."/>
            <person name="Al-Babili S."/>
            <person name="Gehring C."/>
            <person name="Roessner U."/>
            <person name="Jung C."/>
            <person name="Murphy K."/>
            <person name="Arold S.T."/>
            <person name="Gojobori T."/>
            <person name="van der Linden C.G."/>
            <person name="van Loo E.N."/>
            <person name="Jellen E.N."/>
            <person name="Maughan P.J."/>
            <person name="Tester M."/>
        </authorList>
    </citation>
    <scope>NUCLEOTIDE SEQUENCE [LARGE SCALE GENOMIC DNA]</scope>
    <source>
        <strain evidence="8">cv. PI 614886</strain>
    </source>
</reference>
<evidence type="ECO:0000256" key="1">
    <source>
        <dbReference type="ARBA" id="ARBA00004196"/>
    </source>
</evidence>
<dbReference type="OMA" id="ISGIVEW"/>
<evidence type="ECO:0000256" key="6">
    <source>
        <dbReference type="SAM" id="MobiDB-lite"/>
    </source>
</evidence>
<proteinExistence type="predicted"/>
<keyword evidence="3" id="KW-0964">Secreted</keyword>
<evidence type="ECO:0000256" key="3">
    <source>
        <dbReference type="ARBA" id="ARBA00022525"/>
    </source>
</evidence>
<name>A0A803MHD5_CHEQI</name>
<evidence type="ECO:0000313" key="9">
    <source>
        <dbReference type="Proteomes" id="UP000596660"/>
    </source>
</evidence>
<dbReference type="PANTHER" id="PTHR31265:SF22">
    <property type="entry name" value="DUF642 DOMAIN-CONTAINING PROTEIN"/>
    <property type="match status" value="1"/>
</dbReference>
<dbReference type="InterPro" id="IPR052437">
    <property type="entry name" value="Pectin_Meth_Modulator"/>
</dbReference>
<dbReference type="Proteomes" id="UP000596660">
    <property type="component" value="Unplaced"/>
</dbReference>
<protein>
    <recommendedName>
        <fullName evidence="7">DUF642 domain-containing protein</fullName>
    </recommendedName>
</protein>
<dbReference type="GO" id="GO:0005576">
    <property type="term" value="C:extracellular region"/>
    <property type="evidence" value="ECO:0007669"/>
    <property type="project" value="UniProtKB-SubCell"/>
</dbReference>
<feature type="domain" description="DUF642" evidence="7">
    <location>
        <begin position="114"/>
        <end position="278"/>
    </location>
</feature>
<evidence type="ECO:0000313" key="8">
    <source>
        <dbReference type="EnsemblPlants" id="AUR62029387-RA:cds"/>
    </source>
</evidence>
<dbReference type="Gramene" id="AUR62029387-RA">
    <property type="protein sequence ID" value="AUR62029387-RA:cds"/>
    <property type="gene ID" value="AUR62029387"/>
</dbReference>
<evidence type="ECO:0000259" key="7">
    <source>
        <dbReference type="Pfam" id="PF04862"/>
    </source>
</evidence>